<evidence type="ECO:0000256" key="1">
    <source>
        <dbReference type="ARBA" id="ARBA00007401"/>
    </source>
</evidence>
<dbReference type="AlphaFoldDB" id="A0A2S1LHK7"/>
<evidence type="ECO:0000259" key="8">
    <source>
        <dbReference type="Pfam" id="PF18565"/>
    </source>
</evidence>
<dbReference type="Pfam" id="PF02837">
    <property type="entry name" value="Glyco_hydro_2_N"/>
    <property type="match status" value="1"/>
</dbReference>
<dbReference type="Proteomes" id="UP000244527">
    <property type="component" value="Chromosome"/>
</dbReference>
<sequence>MNKFKNLMFTCAVLLSSIITGQKSPSVKLNFNHDWKFSKINAATSSDEALSKTEFDDSKWLEVSLPHTANIEPLVVNDQWQGICWYRKEFEIASANKNKKVFIELEGAMNRAQVWINGKLAADHLGGYMPVVIDATDFVKIGQSNTIAVKLDNTDNPVSGPKPLKILDFNMYGGLYRDAWISYKDRIYISNPMLANKKAGGGVFVTFPKVATDESEVAIKTDIVNETSTSQDIECVQTIYLKGKKVAENKTISNGLAATKSVELNALIRINNAKLWSPTDPNLYQLETKVVVDGKLKDLEMTTFGIRSLQFKDNQLYVNGEKMFLRGVNRHQEYPFIGYALSDNAQYRDAKKIKEAGFNCIRLSHYPQSPAFLAACDELGIFVVDAILGWQYYADTDAFRNFCYNAATDLIRRDRNHPSVVSWEVSLNETKMPIFFMEELNKRVHEEYPGSQAFSSGWMPEVYDIYFQSRQHRIIHGNENHADKPYFVSEYGDWEYYSSNGGLNQDKMPKGLRLEKSSRHLRAEGEKALVQQAYNLQESHNDNLATGVMGDGYWVMYDYNRGYHDEIESSGIMDIFRLPKFGYDFYASQKSPKEVVVLKIASYWNADSNLDVKVFSNCDQVELFLNGKSVASQKPDVDKNTTKISHAPFTFKIPSFQAGELKAVGYIDGKEVKKVSVKTPEAPHKLKIWFDESGKKPQSNVNDVIFVYIAAVDKNGTVVPAFDKKIDFSIKGDAEVMNVGPITAEAGIATALVRIGTKRGKITFQAASSTLKGSSCLKPAK</sequence>
<gene>
    <name evidence="9" type="ORF">FFWV33_17940</name>
</gene>
<dbReference type="InterPro" id="IPR008979">
    <property type="entry name" value="Galactose-bd-like_sf"/>
</dbReference>
<dbReference type="RefSeq" id="WP_108742171.1">
    <property type="nucleotide sequence ID" value="NZ_CP020918.1"/>
</dbReference>
<dbReference type="InterPro" id="IPR006103">
    <property type="entry name" value="Glyco_hydro_2_cat"/>
</dbReference>
<evidence type="ECO:0000256" key="2">
    <source>
        <dbReference type="ARBA" id="ARBA00022801"/>
    </source>
</evidence>
<feature type="domain" description="Glycoside hydrolase family 2" evidence="8">
    <location>
        <begin position="698"/>
        <end position="774"/>
    </location>
</feature>
<dbReference type="Pfam" id="PF16355">
    <property type="entry name" value="DUF4982"/>
    <property type="match status" value="1"/>
</dbReference>
<dbReference type="InterPro" id="IPR006101">
    <property type="entry name" value="Glyco_hydro_2"/>
</dbReference>
<dbReference type="InterPro" id="IPR032311">
    <property type="entry name" value="DUF4982"/>
</dbReference>
<dbReference type="Pfam" id="PF02836">
    <property type="entry name" value="Glyco_hydro_2_C"/>
    <property type="match status" value="1"/>
</dbReference>
<dbReference type="InterPro" id="IPR006104">
    <property type="entry name" value="Glyco_hydro_2_N"/>
</dbReference>
<dbReference type="PANTHER" id="PTHR42732:SF1">
    <property type="entry name" value="BETA-MANNOSIDASE"/>
    <property type="match status" value="1"/>
</dbReference>
<proteinExistence type="inferred from homology"/>
<dbReference type="InterPro" id="IPR013783">
    <property type="entry name" value="Ig-like_fold"/>
</dbReference>
<dbReference type="InterPro" id="IPR051913">
    <property type="entry name" value="GH2_Domain-Containing"/>
</dbReference>
<evidence type="ECO:0000259" key="5">
    <source>
        <dbReference type="Pfam" id="PF02836"/>
    </source>
</evidence>
<evidence type="ECO:0000313" key="10">
    <source>
        <dbReference type="Proteomes" id="UP000244527"/>
    </source>
</evidence>
<evidence type="ECO:0000259" key="7">
    <source>
        <dbReference type="Pfam" id="PF16355"/>
    </source>
</evidence>
<dbReference type="InterPro" id="IPR017853">
    <property type="entry name" value="GH"/>
</dbReference>
<evidence type="ECO:0000259" key="6">
    <source>
        <dbReference type="Pfam" id="PF02837"/>
    </source>
</evidence>
<dbReference type="GO" id="GO:0004553">
    <property type="term" value="F:hydrolase activity, hydrolyzing O-glycosyl compounds"/>
    <property type="evidence" value="ECO:0007669"/>
    <property type="project" value="InterPro"/>
</dbReference>
<name>A0A2S1LHK7_9FLAO</name>
<feature type="domain" description="Glycosyl hydrolases family 2 sugar binding" evidence="6">
    <location>
        <begin position="55"/>
        <end position="179"/>
    </location>
</feature>
<keyword evidence="3" id="KW-0326">Glycosidase</keyword>
<evidence type="ECO:0000313" key="9">
    <source>
        <dbReference type="EMBL" id="AWG23272.1"/>
    </source>
</evidence>
<keyword evidence="10" id="KW-1185">Reference proteome</keyword>
<protein>
    <submittedName>
        <fullName evidence="9">Beta-galactosidase</fullName>
    </submittedName>
</protein>
<dbReference type="OrthoDB" id="9801077at2"/>
<dbReference type="Gene3D" id="2.60.120.260">
    <property type="entry name" value="Galactose-binding domain-like"/>
    <property type="match status" value="1"/>
</dbReference>
<dbReference type="SUPFAM" id="SSF49785">
    <property type="entry name" value="Galactose-binding domain-like"/>
    <property type="match status" value="1"/>
</dbReference>
<dbReference type="PANTHER" id="PTHR42732">
    <property type="entry name" value="BETA-GALACTOSIDASE"/>
    <property type="match status" value="1"/>
</dbReference>
<reference evidence="9 10" key="1">
    <citation type="submission" date="2017-04" db="EMBL/GenBank/DDBJ databases">
        <title>Compelte genome sequence of WV33.</title>
        <authorList>
            <person name="Lee P.C."/>
        </authorList>
    </citation>
    <scope>NUCLEOTIDE SEQUENCE [LARGE SCALE GENOMIC DNA]</scope>
    <source>
        <strain evidence="9 10">WV33</strain>
    </source>
</reference>
<dbReference type="InterPro" id="IPR006102">
    <property type="entry name" value="Ig-like_GH2"/>
</dbReference>
<dbReference type="SUPFAM" id="SSF49303">
    <property type="entry name" value="beta-Galactosidase/glucuronidase domain"/>
    <property type="match status" value="1"/>
</dbReference>
<dbReference type="Pfam" id="PF18565">
    <property type="entry name" value="Glyco_hydro2_C5"/>
    <property type="match status" value="1"/>
</dbReference>
<feature type="domain" description="Glycoside hydrolase family 2 catalytic" evidence="5">
    <location>
        <begin position="310"/>
        <end position="492"/>
    </location>
</feature>
<dbReference type="InterPro" id="IPR040605">
    <property type="entry name" value="Glyco_hydro2_dom5"/>
</dbReference>
<dbReference type="Gene3D" id="2.60.40.10">
    <property type="entry name" value="Immunoglobulins"/>
    <property type="match status" value="3"/>
</dbReference>
<evidence type="ECO:0000256" key="3">
    <source>
        <dbReference type="ARBA" id="ARBA00023295"/>
    </source>
</evidence>
<dbReference type="GO" id="GO:0005975">
    <property type="term" value="P:carbohydrate metabolic process"/>
    <property type="evidence" value="ECO:0007669"/>
    <property type="project" value="InterPro"/>
</dbReference>
<dbReference type="SUPFAM" id="SSF51445">
    <property type="entry name" value="(Trans)glycosidases"/>
    <property type="match status" value="1"/>
</dbReference>
<accession>A0A2S1LHK7</accession>
<dbReference type="InterPro" id="IPR036156">
    <property type="entry name" value="Beta-gal/glucu_dom_sf"/>
</dbReference>
<dbReference type="KEGG" id="ffa:FFWV33_17940"/>
<keyword evidence="2" id="KW-0378">Hydrolase</keyword>
<dbReference type="EMBL" id="CP020918">
    <property type="protein sequence ID" value="AWG23272.1"/>
    <property type="molecule type" value="Genomic_DNA"/>
</dbReference>
<organism evidence="9 10">
    <name type="scientific">Flavobacterium faecale</name>
    <dbReference type="NCBI Taxonomy" id="1355330"/>
    <lineage>
        <taxon>Bacteria</taxon>
        <taxon>Pseudomonadati</taxon>
        <taxon>Bacteroidota</taxon>
        <taxon>Flavobacteriia</taxon>
        <taxon>Flavobacteriales</taxon>
        <taxon>Flavobacteriaceae</taxon>
        <taxon>Flavobacterium</taxon>
    </lineage>
</organism>
<dbReference type="Pfam" id="PF00703">
    <property type="entry name" value="Glyco_hydro_2"/>
    <property type="match status" value="1"/>
</dbReference>
<feature type="domain" description="DUF4982" evidence="7">
    <location>
        <begin position="609"/>
        <end position="672"/>
    </location>
</feature>
<dbReference type="Gene3D" id="3.20.20.80">
    <property type="entry name" value="Glycosidases"/>
    <property type="match status" value="1"/>
</dbReference>
<comment type="similarity">
    <text evidence="1">Belongs to the glycosyl hydrolase 2 family.</text>
</comment>
<evidence type="ECO:0000259" key="4">
    <source>
        <dbReference type="Pfam" id="PF00703"/>
    </source>
</evidence>
<dbReference type="PRINTS" id="PR00132">
    <property type="entry name" value="GLHYDRLASE2"/>
</dbReference>
<feature type="domain" description="Glycoside hydrolase family 2 immunoglobulin-like beta-sandwich" evidence="4">
    <location>
        <begin position="209"/>
        <end position="307"/>
    </location>
</feature>